<dbReference type="PANTHER" id="PTHR12001">
    <property type="entry name" value="GERANYLGERANYL PYROPHOSPHATE SYNTHASE"/>
    <property type="match status" value="1"/>
</dbReference>
<sequence>MLERWALRGRLSGEAGESSTFAVMFLRGVDAADGCPSVPWHALLWSRSGAGGREPAVRTWMDGPAVAMLRSVVEADEAMDSRVRAALAEALADGTPVPPDRLLSGPVVVAAKGRVGLEYGGVAALREAADGSYLLTVLEEDGRRVDLVVEPTRAALPYSDLGDLGGHCRPRCGVRGVIAGPGERPVAVSGSGWYDHTIGADLPRMSGGRRTADVGWSRLDIGLDCGWDICVGDVQVEDVVSRRVTERRTAAGVVAPDGTVVHARPHLVESASWTSLATLNTYPTSWEVPLPEVDAQLTVTATVDQDIRSLLFGLGLLCTDAEVRGTLGGRPVRGRAWVEVVPAQQVTDIEEYLGRLQTVTRREVDLLYPDCPSPALTASLLGGRGTSTDGMPDTTVHETLVRPIRHLTDPGGRGWRTFVCCAAMELFGVSSGPYAPLLAAVEVIHSATLAIDDVQDESTCRRGVPAVHTVYGVPTAINAATAAYFVLDRVIEDLVPDDDALRLGVYQRWIRILRAAHGGQAVDIAGHTEAMDQAVAAHDPTALLARIQAAHRFKTGLPARAFAEIGGLIVRGGAARIAVLGEYFEAVGTAYQITDDLLDLYGATLPAPQGERRKHCGEDLRAGKVTMPLARAVSLLPADEISRLWRSVRGGGADPATVREVAAAVTGCGAVQACYQEAKAHVDVAWHRLEPVLAESITKVLVRALGNYAALREPDVPARGGVLWK</sequence>
<evidence type="ECO:0000313" key="3">
    <source>
        <dbReference type="EMBL" id="WXK75209.1"/>
    </source>
</evidence>
<dbReference type="SUPFAM" id="SSF48576">
    <property type="entry name" value="Terpenoid synthases"/>
    <property type="match status" value="1"/>
</dbReference>
<evidence type="ECO:0000256" key="2">
    <source>
        <dbReference type="ARBA" id="ARBA00022842"/>
    </source>
</evidence>
<dbReference type="RefSeq" id="WP_407285352.1">
    <property type="nucleotide sequence ID" value="NZ_CP147982.1"/>
</dbReference>
<name>A0ABZ2QFB7_9ACTN</name>
<dbReference type="Gene3D" id="1.10.600.10">
    <property type="entry name" value="Farnesyl Diphosphate Synthase"/>
    <property type="match status" value="1"/>
</dbReference>
<dbReference type="PROSITE" id="PS00444">
    <property type="entry name" value="POLYPRENYL_SYNTHASE_2"/>
    <property type="match status" value="1"/>
</dbReference>
<dbReference type="Gene3D" id="2.40.370.10">
    <property type="entry name" value="AttH-like domain"/>
    <property type="match status" value="1"/>
</dbReference>
<dbReference type="InterPro" id="IPR000092">
    <property type="entry name" value="Polyprenyl_synt"/>
</dbReference>
<reference evidence="3 4" key="1">
    <citation type="submission" date="2024-03" db="EMBL/GenBank/DDBJ databases">
        <title>The complete genome of Streptomyces sirii sp.nov.</title>
        <authorList>
            <person name="Zakalyukina Y.V."/>
            <person name="Belik A.R."/>
            <person name="Biryukov M.V."/>
            <person name="Baturina O.A."/>
            <person name="Kabilov M.R."/>
        </authorList>
    </citation>
    <scope>NUCLEOTIDE SEQUENCE [LARGE SCALE GENOMIC DNA]</scope>
    <source>
        <strain evidence="3 4">BP-8</strain>
    </source>
</reference>
<dbReference type="Proteomes" id="UP001626628">
    <property type="component" value="Chromosome"/>
</dbReference>
<proteinExistence type="predicted"/>
<accession>A0ABZ2QFB7</accession>
<keyword evidence="4" id="KW-1185">Reference proteome</keyword>
<keyword evidence="1" id="KW-0479">Metal-binding</keyword>
<protein>
    <submittedName>
        <fullName evidence="3">Polyprenyl synthetase family protein</fullName>
    </submittedName>
</protein>
<dbReference type="InterPro" id="IPR023374">
    <property type="entry name" value="AttH-like_dom_sf"/>
</dbReference>
<evidence type="ECO:0000313" key="4">
    <source>
        <dbReference type="Proteomes" id="UP001626628"/>
    </source>
</evidence>
<dbReference type="PANTHER" id="PTHR12001:SF44">
    <property type="entry name" value="GERANYLGERANYL PYROPHOSPHATE SYNTHASE"/>
    <property type="match status" value="1"/>
</dbReference>
<dbReference type="InterPro" id="IPR033749">
    <property type="entry name" value="Polyprenyl_synt_CS"/>
</dbReference>
<dbReference type="EMBL" id="CP147982">
    <property type="protein sequence ID" value="WXK75209.1"/>
    <property type="molecule type" value="Genomic_DNA"/>
</dbReference>
<dbReference type="Pfam" id="PF00348">
    <property type="entry name" value="polyprenyl_synt"/>
    <property type="match status" value="1"/>
</dbReference>
<organism evidence="3 4">
    <name type="scientific">Streptomyces sirii</name>
    <dbReference type="NCBI Taxonomy" id="3127701"/>
    <lineage>
        <taxon>Bacteria</taxon>
        <taxon>Bacillati</taxon>
        <taxon>Actinomycetota</taxon>
        <taxon>Actinomycetes</taxon>
        <taxon>Kitasatosporales</taxon>
        <taxon>Streptomycetaceae</taxon>
        <taxon>Streptomyces</taxon>
    </lineage>
</organism>
<keyword evidence="2" id="KW-0460">Magnesium</keyword>
<gene>
    <name evidence="3" type="ORF">WAB15_04055</name>
</gene>
<dbReference type="InterPro" id="IPR008949">
    <property type="entry name" value="Isoprenoid_synthase_dom_sf"/>
</dbReference>
<evidence type="ECO:0000256" key="1">
    <source>
        <dbReference type="ARBA" id="ARBA00022723"/>
    </source>
</evidence>
<dbReference type="SUPFAM" id="SSF159245">
    <property type="entry name" value="AttH-like"/>
    <property type="match status" value="1"/>
</dbReference>